<evidence type="ECO:0000313" key="3">
    <source>
        <dbReference type="EMBL" id="RSH88881.1"/>
    </source>
</evidence>
<feature type="region of interest" description="Disordered" evidence="1">
    <location>
        <begin position="308"/>
        <end position="331"/>
    </location>
</feature>
<keyword evidence="4" id="KW-1185">Reference proteome</keyword>
<dbReference type="AlphaFoldDB" id="A0A427YCI5"/>
<keyword evidence="2" id="KW-0812">Transmembrane</keyword>
<reference evidence="3 4" key="1">
    <citation type="submission" date="2018-11" db="EMBL/GenBank/DDBJ databases">
        <title>Genome sequence of Saitozyma podzolica DSM 27192.</title>
        <authorList>
            <person name="Aliyu H."/>
            <person name="Gorte O."/>
            <person name="Ochsenreither K."/>
        </authorList>
    </citation>
    <scope>NUCLEOTIDE SEQUENCE [LARGE SCALE GENOMIC DNA]</scope>
    <source>
        <strain evidence="3 4">DSM 27192</strain>
    </source>
</reference>
<accession>A0A427YCI5</accession>
<organism evidence="3 4">
    <name type="scientific">Saitozyma podzolica</name>
    <dbReference type="NCBI Taxonomy" id="1890683"/>
    <lineage>
        <taxon>Eukaryota</taxon>
        <taxon>Fungi</taxon>
        <taxon>Dikarya</taxon>
        <taxon>Basidiomycota</taxon>
        <taxon>Agaricomycotina</taxon>
        <taxon>Tremellomycetes</taxon>
        <taxon>Tremellales</taxon>
        <taxon>Trimorphomycetaceae</taxon>
        <taxon>Saitozyma</taxon>
    </lineage>
</organism>
<dbReference type="OrthoDB" id="2595940at2759"/>
<comment type="caution">
    <text evidence="3">The sequence shown here is derived from an EMBL/GenBank/DDBJ whole genome shotgun (WGS) entry which is preliminary data.</text>
</comment>
<feature type="compositionally biased region" description="Polar residues" evidence="1">
    <location>
        <begin position="1"/>
        <end position="13"/>
    </location>
</feature>
<keyword evidence="2" id="KW-1133">Transmembrane helix</keyword>
<evidence type="ECO:0000256" key="2">
    <source>
        <dbReference type="SAM" id="Phobius"/>
    </source>
</evidence>
<sequence length="331" mass="36442">MPISTPSTLSAISGFSEEDEHDLVSVSPPERSPRLTSRPVPVAVTAPSPNDDPFGLENYEKHQIEHFDVRENKPIVENETGEPAQAGSIEEEVQRKMDETVRRVREQSDRIQAAARPYAERTRDFAERKPVLFTYLAVFIALSFVPIACFIGFVVASTTFILGVAISGIIISTLGVVLLGLTILLPILLFTATASACVLSFLLALFLLHRLYLHLSISLSSADTHDPNSPTSTSTSPEKHQYRIDYANVSRGVQSWLEETKGRVGLEGVPLLPPQLRNSGNGNRIRWDSNVEKRVHGMGEGRWVVKTEEDGNDTDRTATGKATETPRGVKL</sequence>
<name>A0A427YCI5_9TREE</name>
<proteinExistence type="predicted"/>
<feature type="region of interest" description="Disordered" evidence="1">
    <location>
        <begin position="1"/>
        <end position="53"/>
    </location>
</feature>
<feature type="transmembrane region" description="Helical" evidence="2">
    <location>
        <begin position="188"/>
        <end position="208"/>
    </location>
</feature>
<keyword evidence="2" id="KW-0472">Membrane</keyword>
<dbReference type="EMBL" id="RSCD01000015">
    <property type="protein sequence ID" value="RSH88881.1"/>
    <property type="molecule type" value="Genomic_DNA"/>
</dbReference>
<feature type="transmembrane region" description="Helical" evidence="2">
    <location>
        <begin position="160"/>
        <end position="181"/>
    </location>
</feature>
<evidence type="ECO:0000256" key="1">
    <source>
        <dbReference type="SAM" id="MobiDB-lite"/>
    </source>
</evidence>
<gene>
    <name evidence="3" type="ORF">EHS25_002543</name>
</gene>
<feature type="compositionally biased region" description="Basic and acidic residues" evidence="1">
    <location>
        <begin position="308"/>
        <end position="318"/>
    </location>
</feature>
<dbReference type="STRING" id="1890683.A0A427YCI5"/>
<dbReference type="Pfam" id="PF16015">
    <property type="entry name" value="Promethin"/>
    <property type="match status" value="1"/>
</dbReference>
<protein>
    <submittedName>
        <fullName evidence="3">Uncharacterized protein</fullName>
    </submittedName>
</protein>
<dbReference type="Proteomes" id="UP000279259">
    <property type="component" value="Unassembled WGS sequence"/>
</dbReference>
<feature type="transmembrane region" description="Helical" evidence="2">
    <location>
        <begin position="131"/>
        <end position="154"/>
    </location>
</feature>
<evidence type="ECO:0000313" key="4">
    <source>
        <dbReference type="Proteomes" id="UP000279259"/>
    </source>
</evidence>